<evidence type="ECO:0000256" key="1">
    <source>
        <dbReference type="ARBA" id="ARBA00009670"/>
    </source>
</evidence>
<dbReference type="InterPro" id="IPR011009">
    <property type="entry name" value="Kinase-like_dom_sf"/>
</dbReference>
<protein>
    <submittedName>
        <fullName evidence="4">AarF/ABC1/UbiB kinase family protein</fullName>
    </submittedName>
</protein>
<feature type="domain" description="ABC1 atypical kinase-like" evidence="3">
    <location>
        <begin position="65"/>
        <end position="306"/>
    </location>
</feature>
<dbReference type="InterPro" id="IPR050154">
    <property type="entry name" value="UbiB_kinase"/>
</dbReference>
<comment type="similarity">
    <text evidence="1">Belongs to the protein kinase superfamily. ADCK protein kinase family.</text>
</comment>
<dbReference type="PANTHER" id="PTHR10566">
    <property type="entry name" value="CHAPERONE-ACTIVITY OF BC1 COMPLEX CABC1 -RELATED"/>
    <property type="match status" value="1"/>
</dbReference>
<reference evidence="4" key="1">
    <citation type="journal article" date="2021" name="PeerJ">
        <title>Extensive microbial diversity within the chicken gut microbiome revealed by metagenomics and culture.</title>
        <authorList>
            <person name="Gilroy R."/>
            <person name="Ravi A."/>
            <person name="Getino M."/>
            <person name="Pursley I."/>
            <person name="Horton D.L."/>
            <person name="Alikhan N.F."/>
            <person name="Baker D."/>
            <person name="Gharbi K."/>
            <person name="Hall N."/>
            <person name="Watson M."/>
            <person name="Adriaenssens E.M."/>
            <person name="Foster-Nyarko E."/>
            <person name="Jarju S."/>
            <person name="Secka A."/>
            <person name="Antonio M."/>
            <person name="Oren A."/>
            <person name="Chaudhuri R.R."/>
            <person name="La Ragione R."/>
            <person name="Hildebrand F."/>
            <person name="Pallen M.J."/>
        </authorList>
    </citation>
    <scope>NUCLEOTIDE SEQUENCE</scope>
    <source>
        <strain evidence="4">CHK192-9172</strain>
    </source>
</reference>
<dbReference type="GO" id="GO:0016301">
    <property type="term" value="F:kinase activity"/>
    <property type="evidence" value="ECO:0007669"/>
    <property type="project" value="UniProtKB-KW"/>
</dbReference>
<reference evidence="4" key="2">
    <citation type="submission" date="2021-04" db="EMBL/GenBank/DDBJ databases">
        <authorList>
            <person name="Gilroy R."/>
        </authorList>
    </citation>
    <scope>NUCLEOTIDE SEQUENCE</scope>
    <source>
        <strain evidence="4">CHK192-9172</strain>
    </source>
</reference>
<dbReference type="CDD" id="cd05121">
    <property type="entry name" value="ABC1_ADCK3-like"/>
    <property type="match status" value="1"/>
</dbReference>
<dbReference type="SUPFAM" id="SSF56112">
    <property type="entry name" value="Protein kinase-like (PK-like)"/>
    <property type="match status" value="1"/>
</dbReference>
<evidence type="ECO:0000256" key="2">
    <source>
        <dbReference type="SAM" id="Phobius"/>
    </source>
</evidence>
<name>A0A9D2D547_9FIRM</name>
<dbReference type="PANTHER" id="PTHR10566:SF113">
    <property type="entry name" value="PROTEIN ACTIVITY OF BC1 COMPLEX KINASE 7, CHLOROPLASTIC"/>
    <property type="match status" value="1"/>
</dbReference>
<evidence type="ECO:0000259" key="3">
    <source>
        <dbReference type="Pfam" id="PF03109"/>
    </source>
</evidence>
<proteinExistence type="inferred from homology"/>
<keyword evidence="2" id="KW-0812">Transmembrane</keyword>
<keyword evidence="4" id="KW-0418">Kinase</keyword>
<dbReference type="Pfam" id="PF03109">
    <property type="entry name" value="ABC1"/>
    <property type="match status" value="1"/>
</dbReference>
<gene>
    <name evidence="4" type="ORF">IAA08_12380</name>
</gene>
<evidence type="ECO:0000313" key="4">
    <source>
        <dbReference type="EMBL" id="HIZ08718.1"/>
    </source>
</evidence>
<keyword evidence="2" id="KW-1133">Transmembrane helix</keyword>
<comment type="caution">
    <text evidence="4">The sequence shown here is derived from an EMBL/GenBank/DDBJ whole genome shotgun (WGS) entry which is preliminary data.</text>
</comment>
<dbReference type="InterPro" id="IPR004147">
    <property type="entry name" value="ABC1_dom"/>
</dbReference>
<organism evidence="4 5">
    <name type="scientific">Candidatus Eubacterium avistercoris</name>
    <dbReference type="NCBI Taxonomy" id="2838567"/>
    <lineage>
        <taxon>Bacteria</taxon>
        <taxon>Bacillati</taxon>
        <taxon>Bacillota</taxon>
        <taxon>Clostridia</taxon>
        <taxon>Eubacteriales</taxon>
        <taxon>Eubacteriaceae</taxon>
        <taxon>Eubacterium</taxon>
    </lineage>
</organism>
<keyword evidence="4" id="KW-0808">Transferase</keyword>
<feature type="transmembrane region" description="Helical" evidence="2">
    <location>
        <begin position="497"/>
        <end position="520"/>
    </location>
</feature>
<dbReference type="EMBL" id="DXCH01000332">
    <property type="protein sequence ID" value="HIZ08718.1"/>
    <property type="molecule type" value="Genomic_DNA"/>
</dbReference>
<dbReference type="Proteomes" id="UP000824024">
    <property type="component" value="Unassembled WGS sequence"/>
</dbReference>
<keyword evidence="2" id="KW-0472">Membrane</keyword>
<sequence>MSEAARIRMRHILHVLKENKIVQGLTPEKLKKILEGLGPTFIKFGQILSMRPDLIPPEYCDELAKLRSDVKPMPFSLVKDLIEAECKKNIDEVFQNIDPLPLGSASIGQVHKAVLKDGREVVVKIQRPKIKEIMKQDIFLCKKAMFIMKVVRPSGDAVDFIIVLDEMWEAAQREFDFLQEAANLEEFAERNKDIKYVSCPKVISKWTTTRMLMMEYIDGIPIDALDLLKILGYDLNEIGRKLAENYVKQVLEDAFFQADPHPGNICIRDGQIIWIDMGMMARLSDRDRQLFSNAVEAITFGDIYELKDTVLSLGVTHGKVDHNELYNDIDYIISKYARADFSGLNLGDIIKDIQEVLNKHRISIGRGMSMLIRGVITIEGVLAKISPDINFMEIFSSHMTKKEIKDLDISEEIKQNGVSALHLLKKTVNLPANVIDLIKMTVKGQTKVNIELSESAEFFAHLNEMINKLVIALIDVALLIGSSLICTTDMKGQFLGIPALGAVGFFFAIVLGLFLLWSIIKNRRK</sequence>
<evidence type="ECO:0000313" key="5">
    <source>
        <dbReference type="Proteomes" id="UP000824024"/>
    </source>
</evidence>
<accession>A0A9D2D547</accession>
<dbReference type="AlphaFoldDB" id="A0A9D2D547"/>